<evidence type="ECO:0000256" key="1">
    <source>
        <dbReference type="SAM" id="Phobius"/>
    </source>
</evidence>
<proteinExistence type="predicted"/>
<keyword evidence="3" id="KW-1185">Reference proteome</keyword>
<accession>A0A1B0B2I9</accession>
<dbReference type="AlphaFoldDB" id="A0A1B0B2I9"/>
<name>A0A1B0B2I9_9MUSC</name>
<evidence type="ECO:0000313" key="2">
    <source>
        <dbReference type="EnsemblMetazoa" id="GPPI016842-PA"/>
    </source>
</evidence>
<sequence length="106" mass="12419">MEEDGSSFKKTAPRQKDGKKECATELRSLMAKINSLVLHLPLSMVYLYYFHLHYATIFVLHNKSFLTQQHLLPGNWDSTFKTQIRIRLAGMSYFKSIRERVLLKIV</sequence>
<dbReference type="EMBL" id="JXJN01007682">
    <property type="status" value="NOT_ANNOTATED_CDS"/>
    <property type="molecule type" value="Genomic_DNA"/>
</dbReference>
<keyword evidence="1" id="KW-1133">Transmembrane helix</keyword>
<protein>
    <submittedName>
        <fullName evidence="2">Uncharacterized protein</fullName>
    </submittedName>
</protein>
<evidence type="ECO:0000313" key="3">
    <source>
        <dbReference type="Proteomes" id="UP000092460"/>
    </source>
</evidence>
<dbReference type="EnsemblMetazoa" id="GPPI016842-RA">
    <property type="protein sequence ID" value="GPPI016842-PA"/>
    <property type="gene ID" value="GPPI016842"/>
</dbReference>
<reference evidence="2" key="2">
    <citation type="submission" date="2020-05" db="UniProtKB">
        <authorList>
            <consortium name="EnsemblMetazoa"/>
        </authorList>
    </citation>
    <scope>IDENTIFICATION</scope>
    <source>
        <strain evidence="2">IAEA</strain>
    </source>
</reference>
<dbReference type="VEuPathDB" id="VectorBase:GPPI016842"/>
<keyword evidence="1" id="KW-0812">Transmembrane</keyword>
<reference evidence="3" key="1">
    <citation type="submission" date="2015-01" db="EMBL/GenBank/DDBJ databases">
        <authorList>
            <person name="Aksoy S."/>
            <person name="Warren W."/>
            <person name="Wilson R.K."/>
        </authorList>
    </citation>
    <scope>NUCLEOTIDE SEQUENCE [LARGE SCALE GENOMIC DNA]</scope>
    <source>
        <strain evidence="3">IAEA</strain>
    </source>
</reference>
<feature type="transmembrane region" description="Helical" evidence="1">
    <location>
        <begin position="36"/>
        <end position="60"/>
    </location>
</feature>
<dbReference type="Proteomes" id="UP000092460">
    <property type="component" value="Unassembled WGS sequence"/>
</dbReference>
<keyword evidence="1" id="KW-0472">Membrane</keyword>
<organism evidence="2 3">
    <name type="scientific">Glossina palpalis gambiensis</name>
    <dbReference type="NCBI Taxonomy" id="67801"/>
    <lineage>
        <taxon>Eukaryota</taxon>
        <taxon>Metazoa</taxon>
        <taxon>Ecdysozoa</taxon>
        <taxon>Arthropoda</taxon>
        <taxon>Hexapoda</taxon>
        <taxon>Insecta</taxon>
        <taxon>Pterygota</taxon>
        <taxon>Neoptera</taxon>
        <taxon>Endopterygota</taxon>
        <taxon>Diptera</taxon>
        <taxon>Brachycera</taxon>
        <taxon>Muscomorpha</taxon>
        <taxon>Hippoboscoidea</taxon>
        <taxon>Glossinidae</taxon>
        <taxon>Glossina</taxon>
    </lineage>
</organism>